<dbReference type="OMA" id="MCELERW"/>
<dbReference type="HOGENOM" id="CLU_006175_6_0_1"/>
<evidence type="ECO:0000313" key="2">
    <source>
        <dbReference type="EMBL" id="EFZ18167.1"/>
    </source>
</evidence>
<dbReference type="AlphaFoldDB" id="E9IMN6"/>
<dbReference type="InterPro" id="IPR008906">
    <property type="entry name" value="HATC_C_dom"/>
</dbReference>
<feature type="non-terminal residue" evidence="2">
    <location>
        <position position="193"/>
    </location>
</feature>
<dbReference type="SUPFAM" id="SSF53098">
    <property type="entry name" value="Ribonuclease H-like"/>
    <property type="match status" value="1"/>
</dbReference>
<feature type="domain" description="HAT C-terminal dimerisation" evidence="1">
    <location>
        <begin position="90"/>
        <end position="169"/>
    </location>
</feature>
<evidence type="ECO:0000259" key="1">
    <source>
        <dbReference type="Pfam" id="PF05699"/>
    </source>
</evidence>
<dbReference type="PANTHER" id="PTHR46289">
    <property type="entry name" value="52 KDA REPRESSOR OF THE INHIBITOR OF THE PROTEIN KINASE-LIKE PROTEIN-RELATED"/>
    <property type="match status" value="1"/>
</dbReference>
<dbReference type="InterPro" id="IPR012337">
    <property type="entry name" value="RNaseH-like_sf"/>
</dbReference>
<proteinExistence type="predicted"/>
<dbReference type="InterPro" id="IPR052958">
    <property type="entry name" value="IFN-induced_PKR_regulator"/>
</dbReference>
<dbReference type="GO" id="GO:0046983">
    <property type="term" value="F:protein dimerization activity"/>
    <property type="evidence" value="ECO:0007669"/>
    <property type="project" value="InterPro"/>
</dbReference>
<dbReference type="Pfam" id="PF05699">
    <property type="entry name" value="Dimer_Tnp_hAT"/>
    <property type="match status" value="1"/>
</dbReference>
<accession>E9IMN6</accession>
<protein>
    <recommendedName>
        <fullName evidence="1">HAT C-terminal dimerisation domain-containing protein</fullName>
    </recommendedName>
</protein>
<dbReference type="PANTHER" id="PTHR46289:SF17">
    <property type="entry name" value="HAT C-TERMINAL DIMERISATION DOMAIN-CONTAINING PROTEIN"/>
    <property type="match status" value="1"/>
</dbReference>
<reference evidence="2" key="1">
    <citation type="journal article" date="2011" name="Proc. Natl. Acad. Sci. U.S.A.">
        <title>The genome of the fire ant Solenopsis invicta.</title>
        <authorList>
            <person name="Wurm Y."/>
            <person name="Wang J."/>
            <person name="Riba-Grognuz O."/>
            <person name="Corona M."/>
            <person name="Nygaard S."/>
            <person name="Hunt B.G."/>
            <person name="Ingram K.K."/>
            <person name="Falquet L."/>
            <person name="Nipitwattanaphon M."/>
            <person name="Gotzek D."/>
            <person name="Dijkstra M.B."/>
            <person name="Oettler J."/>
            <person name="Comtesse F."/>
            <person name="Shih C.J."/>
            <person name="Wu W.J."/>
            <person name="Yang C.C."/>
            <person name="Thomas J."/>
            <person name="Beaudoing E."/>
            <person name="Pradervand S."/>
            <person name="Flegel V."/>
            <person name="Cook E.D."/>
            <person name="Fabbretti R."/>
            <person name="Stockinger H."/>
            <person name="Long L."/>
            <person name="Farmerie W.G."/>
            <person name="Oakey J."/>
            <person name="Boomsma J.J."/>
            <person name="Pamilo P."/>
            <person name="Yi S.V."/>
            <person name="Heinze J."/>
            <person name="Goodisman M.A."/>
            <person name="Farinelli L."/>
            <person name="Harshman K."/>
            <person name="Hulo N."/>
            <person name="Cerutti L."/>
            <person name="Xenarios I."/>
            <person name="Shoemaker D."/>
            <person name="Keller L."/>
        </authorList>
    </citation>
    <scope>NUCLEOTIDE SEQUENCE [LARGE SCALE GENOMIC DNA]</scope>
</reference>
<name>E9IMN6_SOLIN</name>
<organism>
    <name type="scientific">Solenopsis invicta</name>
    <name type="common">Red imported fire ant</name>
    <name type="synonym">Solenopsis wagneri</name>
    <dbReference type="NCBI Taxonomy" id="13686"/>
    <lineage>
        <taxon>Eukaryota</taxon>
        <taxon>Metazoa</taxon>
        <taxon>Ecdysozoa</taxon>
        <taxon>Arthropoda</taxon>
        <taxon>Hexapoda</taxon>
        <taxon>Insecta</taxon>
        <taxon>Pterygota</taxon>
        <taxon>Neoptera</taxon>
        <taxon>Endopterygota</taxon>
        <taxon>Hymenoptera</taxon>
        <taxon>Apocrita</taxon>
        <taxon>Aculeata</taxon>
        <taxon>Formicoidea</taxon>
        <taxon>Formicidae</taxon>
        <taxon>Myrmicinae</taxon>
        <taxon>Solenopsis</taxon>
    </lineage>
</organism>
<dbReference type="EMBL" id="GL764218">
    <property type="protein sequence ID" value="EFZ18167.1"/>
    <property type="molecule type" value="Genomic_DNA"/>
</dbReference>
<gene>
    <name evidence="2" type="ORF">SINV_10964</name>
</gene>
<sequence length="193" mass="22883">MTVRNQIISLIKFFEQHRETADVTFSTLWEKIEKCSAQSNIELRTPRVTQKQTHRSNIPSNSPESYYRKTAKYGCYLDNFLAESMIWYHYHKRTDCDESNYNTFDVLKQAEVFYPSIFLALCIALSIPATTCTAERSFSTLRKVKTWLRSTMADKRLDALCMMYIHRNLVNDLITKNYYLEIINRFGRDTRRL</sequence>